<sequence length="603" mass="70396">MEGHQLDSESDIRNKLKKKHIRKRTCDRVLTDAITNELKRLSELNDGSVSTQYKHENYLAKNYRDISINNFKNCLAVHQNVIPRKIIVYVPKAKNDAASEYLCNMFLSYQKEIFRVNSHLGHENDNSSALMLPQHRSQRYSDIRYRDDEWCTCSGIDITRLFIFAKIMYETSQQLRNLANDSTTEDSQNYNIFTISIELENLRKLLNPMPVYDGVLRRNQSYPSQDVGYNKDIHKPFTKFDTHEKSIKFKISIEKHSMRFNITTCKINVLSRDFLQALETFLSVSKTATNYDANCNVPSLSVRNWHFHNIGQGYLLNIVLRNINVNTLNTMRKLYFVIITCSNSNLMIEIIIKLKSGIFMVYDSSFYQEVINWNKPHHLFINKSVSMATLENAIQKRDIHMHNRERQLNVITDDIVIDTKSQQSNPNILRQRDYHLIAENEDSYLDDYYSDSETLHTINSDTSVIILPQRNGTTLILQPDETAEENNRMQAHVTSGDSIINNILMDNSNIYNANFLHSKQWLNKLVSNNNYATPKEKSQIRNITEILKFNSLKESIFDRESIQRYLETVTDLYWKEITSQSFYMIFIKSLGQSIAKILFSAVI</sequence>
<dbReference type="Proteomes" id="UP001549921">
    <property type="component" value="Unassembled WGS sequence"/>
</dbReference>
<accession>A0ABD0TLG9</accession>
<gene>
    <name evidence="1" type="ORF">ABMA28_012066</name>
</gene>
<reference evidence="1 2" key="1">
    <citation type="submission" date="2024-06" db="EMBL/GenBank/DDBJ databases">
        <title>A chromosome-level genome assembly of beet webworm, Loxostege sticticalis.</title>
        <authorList>
            <person name="Zhang Y."/>
        </authorList>
    </citation>
    <scope>NUCLEOTIDE SEQUENCE [LARGE SCALE GENOMIC DNA]</scope>
    <source>
        <strain evidence="1">AQ028</strain>
        <tissue evidence="1">Male pupae</tissue>
    </source>
</reference>
<dbReference type="AlphaFoldDB" id="A0ABD0TLG9"/>
<organism evidence="1 2">
    <name type="scientific">Loxostege sticticalis</name>
    <name type="common">Beet webworm moth</name>
    <dbReference type="NCBI Taxonomy" id="481309"/>
    <lineage>
        <taxon>Eukaryota</taxon>
        <taxon>Metazoa</taxon>
        <taxon>Ecdysozoa</taxon>
        <taxon>Arthropoda</taxon>
        <taxon>Hexapoda</taxon>
        <taxon>Insecta</taxon>
        <taxon>Pterygota</taxon>
        <taxon>Neoptera</taxon>
        <taxon>Endopterygota</taxon>
        <taxon>Lepidoptera</taxon>
        <taxon>Glossata</taxon>
        <taxon>Ditrysia</taxon>
        <taxon>Pyraloidea</taxon>
        <taxon>Crambidae</taxon>
        <taxon>Pyraustinae</taxon>
        <taxon>Loxostege</taxon>
    </lineage>
</organism>
<comment type="caution">
    <text evidence="1">The sequence shown here is derived from an EMBL/GenBank/DDBJ whole genome shotgun (WGS) entry which is preliminary data.</text>
</comment>
<dbReference type="EMBL" id="JBEDNZ010000003">
    <property type="protein sequence ID" value="KAL0850202.1"/>
    <property type="molecule type" value="Genomic_DNA"/>
</dbReference>
<evidence type="ECO:0000313" key="2">
    <source>
        <dbReference type="Proteomes" id="UP001549921"/>
    </source>
</evidence>
<evidence type="ECO:0000313" key="1">
    <source>
        <dbReference type="EMBL" id="KAL0850202.1"/>
    </source>
</evidence>
<protein>
    <submittedName>
        <fullName evidence="1">Uncharacterized protein</fullName>
    </submittedName>
</protein>
<proteinExistence type="predicted"/>
<name>A0ABD0TLG9_LOXSC</name>